<dbReference type="PROSITE" id="PS50969">
    <property type="entry name" value="FCP1"/>
    <property type="match status" value="1"/>
</dbReference>
<protein>
    <submittedName>
        <fullName evidence="2">Ctd-like (NLI interacting factor-like) phosphatase</fullName>
    </submittedName>
</protein>
<dbReference type="EMBL" id="MK500466">
    <property type="protein sequence ID" value="QBK90146.1"/>
    <property type="molecule type" value="Genomic_DNA"/>
</dbReference>
<dbReference type="SMART" id="SM00577">
    <property type="entry name" value="CPDc"/>
    <property type="match status" value="1"/>
</dbReference>
<proteinExistence type="predicted"/>
<dbReference type="SUPFAM" id="SSF56784">
    <property type="entry name" value="HAD-like"/>
    <property type="match status" value="1"/>
</dbReference>
<name>A0A481Z325_9VIRU</name>
<evidence type="ECO:0000259" key="1">
    <source>
        <dbReference type="PROSITE" id="PS50969"/>
    </source>
</evidence>
<dbReference type="Pfam" id="PF03031">
    <property type="entry name" value="NIF"/>
    <property type="match status" value="1"/>
</dbReference>
<reference evidence="2" key="1">
    <citation type="journal article" date="2019" name="MBio">
        <title>Virus Genomes from Deep Sea Sediments Expand the Ocean Megavirome and Support Independent Origins of Viral Gigantism.</title>
        <authorList>
            <person name="Backstrom D."/>
            <person name="Yutin N."/>
            <person name="Jorgensen S.L."/>
            <person name="Dharamshi J."/>
            <person name="Homa F."/>
            <person name="Zaremba-Niedwiedzka K."/>
            <person name="Spang A."/>
            <person name="Wolf Y.I."/>
            <person name="Koonin E.V."/>
            <person name="Ettema T.J."/>
        </authorList>
    </citation>
    <scope>NUCLEOTIDE SEQUENCE</scope>
</reference>
<dbReference type="PANTHER" id="PTHR12210">
    <property type="entry name" value="DULLARD PROTEIN PHOSPHATASE"/>
    <property type="match status" value="1"/>
</dbReference>
<dbReference type="InterPro" id="IPR023214">
    <property type="entry name" value="HAD_sf"/>
</dbReference>
<dbReference type="InterPro" id="IPR050365">
    <property type="entry name" value="TIM50"/>
</dbReference>
<gene>
    <name evidence="2" type="ORF">LCPAC102_00560</name>
</gene>
<evidence type="ECO:0000313" key="2">
    <source>
        <dbReference type="EMBL" id="QBK90146.1"/>
    </source>
</evidence>
<dbReference type="Gene3D" id="3.40.50.1000">
    <property type="entry name" value="HAD superfamily/HAD-like"/>
    <property type="match status" value="1"/>
</dbReference>
<feature type="domain" description="FCP1 homology" evidence="1">
    <location>
        <begin position="7"/>
        <end position="166"/>
    </location>
</feature>
<dbReference type="InterPro" id="IPR036412">
    <property type="entry name" value="HAD-like_sf"/>
</dbReference>
<dbReference type="InterPro" id="IPR004274">
    <property type="entry name" value="FCP1_dom"/>
</dbReference>
<accession>A0A481Z325</accession>
<organism evidence="2">
    <name type="scientific">Pithovirus LCPAC102</name>
    <dbReference type="NCBI Taxonomy" id="2506587"/>
    <lineage>
        <taxon>Viruses</taxon>
        <taxon>Pithoviruses</taxon>
    </lineage>
</organism>
<sequence>MNDPKLMDIRKRIYVIDIYDIDNRGDGKNIKLWGIERPYLREFLKFCMFNARNIIVWTAGIRPYAEKIVKHIFRGIGYPSIIYSREHCVNIGSTDNPQYTKPISKLINSNYNKIHKTINMNNTIIIDDRIDYIQPNFSNAIVIPPYNPVPTIDSIRNTDIALLKIMTWFNNPSIRNSIDIKSSKKDNIFMINPSDIVCVYSIDETNNINDIDNNTTLTDNSEIREKIFTNLLIDPIITPDIEILNINNNLYKTSITVP</sequence>